<feature type="domain" description="DUF7982" evidence="3">
    <location>
        <begin position="42"/>
        <end position="300"/>
    </location>
</feature>
<feature type="compositionally biased region" description="Basic and acidic residues" evidence="1">
    <location>
        <begin position="20"/>
        <end position="39"/>
    </location>
</feature>
<keyword evidence="2" id="KW-0812">Transmembrane</keyword>
<feature type="transmembrane region" description="Helical" evidence="2">
    <location>
        <begin position="73"/>
        <end position="91"/>
    </location>
</feature>
<gene>
    <name evidence="4" type="ORF">OB960_19680</name>
</gene>
<feature type="region of interest" description="Disordered" evidence="1">
    <location>
        <begin position="1"/>
        <end position="39"/>
    </location>
</feature>
<evidence type="ECO:0000313" key="4">
    <source>
        <dbReference type="EMBL" id="MCU4743608.1"/>
    </source>
</evidence>
<evidence type="ECO:0000259" key="3">
    <source>
        <dbReference type="Pfam" id="PF25939"/>
    </source>
</evidence>
<dbReference type="InterPro" id="IPR058288">
    <property type="entry name" value="DUF7982"/>
</dbReference>
<dbReference type="RefSeq" id="WP_338005424.1">
    <property type="nucleotide sequence ID" value="NZ_JAOPKA010000016.1"/>
</dbReference>
<feature type="transmembrane region" description="Helical" evidence="2">
    <location>
        <begin position="97"/>
        <end position="115"/>
    </location>
</feature>
<comment type="caution">
    <text evidence="4">The sequence shown here is derived from an EMBL/GenBank/DDBJ whole genome shotgun (WGS) entry which is preliminary data.</text>
</comment>
<dbReference type="Proteomes" id="UP001321018">
    <property type="component" value="Unassembled WGS sequence"/>
</dbReference>
<keyword evidence="2" id="KW-1133">Transmembrane helix</keyword>
<evidence type="ECO:0000313" key="5">
    <source>
        <dbReference type="Proteomes" id="UP001321018"/>
    </source>
</evidence>
<evidence type="ECO:0000256" key="2">
    <source>
        <dbReference type="SAM" id="Phobius"/>
    </source>
</evidence>
<accession>A0AAP2Z326</accession>
<evidence type="ECO:0000256" key="1">
    <source>
        <dbReference type="SAM" id="MobiDB-lite"/>
    </source>
</evidence>
<sequence length="317" mass="34351">MSESNAAYDSDDDSTATDDQGQKRDRDGDPDQNRNRKQELVRLTAENELLAEENDRLRSEYARARRSQYRTSATALVGLGILALVGGLLFADVRETLFVLAAIGLFVGVVTYYLTPTQFVSADVGERVYTNLAANEAAIAGELGLHDERHYLPGDQRRQGILYVPQHPDAELPTDPTTTFLTAREDRGLALETTGNALFEEFERTLTAELATTPSTLASQAVDGLVEQFELARSVEPDIDAEAGRATFAVGESAFGPVDRFDHPIASFLAVTVAIGLDRPVSLEVVPAEGGADWLVTCRWEPAAVSEQSAESGGDED</sequence>
<organism evidence="4 5">
    <name type="scientific">Natronoglomus mannanivorans</name>
    <dbReference type="NCBI Taxonomy" id="2979990"/>
    <lineage>
        <taxon>Archaea</taxon>
        <taxon>Methanobacteriati</taxon>
        <taxon>Methanobacteriota</taxon>
        <taxon>Stenosarchaea group</taxon>
        <taxon>Halobacteria</taxon>
        <taxon>Halobacteriales</taxon>
        <taxon>Natrialbaceae</taxon>
        <taxon>Natronoglomus</taxon>
    </lineage>
</organism>
<reference evidence="4" key="1">
    <citation type="submission" date="2022-09" db="EMBL/GenBank/DDBJ databases">
        <title>Enrichment on poylsaccharides allowed isolation of novel metabolic and taxonomic groups of Haloarchaea.</title>
        <authorList>
            <person name="Sorokin D.Y."/>
            <person name="Elcheninov A.G."/>
            <person name="Khizhniak T.V."/>
            <person name="Kolganova T.V."/>
            <person name="Kublanov I.V."/>
        </authorList>
    </citation>
    <scope>NUCLEOTIDE SEQUENCE</scope>
    <source>
        <strain evidence="4">AArc-xg1-1</strain>
    </source>
</reference>
<dbReference type="EMBL" id="JAOPKA010000016">
    <property type="protein sequence ID" value="MCU4743608.1"/>
    <property type="molecule type" value="Genomic_DNA"/>
</dbReference>
<dbReference type="Pfam" id="PF25939">
    <property type="entry name" value="DUF7982"/>
    <property type="match status" value="1"/>
</dbReference>
<dbReference type="AlphaFoldDB" id="A0AAP2Z326"/>
<protein>
    <recommendedName>
        <fullName evidence="3">DUF7982 domain-containing protein</fullName>
    </recommendedName>
</protein>
<proteinExistence type="predicted"/>
<keyword evidence="2" id="KW-0472">Membrane</keyword>
<name>A0AAP2Z326_9EURY</name>